<evidence type="ECO:0000313" key="2">
    <source>
        <dbReference type="Proteomes" id="UP000238954"/>
    </source>
</evidence>
<name>A0A2S8B2X1_9SPHN</name>
<keyword evidence="2" id="KW-1185">Reference proteome</keyword>
<dbReference type="ESTHER" id="9sphn-a0a2s8b2x1">
    <property type="family name" value="Extracel-MCL-phaZ"/>
</dbReference>
<protein>
    <submittedName>
        <fullName evidence="1">Plasmid partitioning protein</fullName>
    </submittedName>
</protein>
<accession>A0A2S8B2X1</accession>
<dbReference type="Proteomes" id="UP000238954">
    <property type="component" value="Chromosome"/>
</dbReference>
<dbReference type="EMBL" id="PHFW01000003">
    <property type="protein sequence ID" value="PQM26690.1"/>
    <property type="molecule type" value="Genomic_DNA"/>
</dbReference>
<sequence length="285" mass="30551">MAPMPAQAARCGLQADGTYSCSMVATTQSYKYNLAGSCTGGNTTRPVMYQVPEGTPPEGGWPVVFFYHGLNPAAPPPPDGPTTFAPPDASSDLRHLTASIHELLDDPNNTGKKYAVVLPKAALQLLVLRFWDTNLPTGYNVSSDKCFFPALWSSIEGGGYGAGSQYNMDRRYAYGMSSGGYNTSRMAVSWNGDKVWKALAIHSASYAHCSGPLCSVPATMPADHPPTKFYHASGDPVNPISAMYAYYDKLVAQGYVAEVKVNNEGHNLTADIVGPGGVKAWFDQY</sequence>
<dbReference type="SUPFAM" id="SSF53474">
    <property type="entry name" value="alpha/beta-Hydrolases"/>
    <property type="match status" value="1"/>
</dbReference>
<proteinExistence type="predicted"/>
<dbReference type="AlphaFoldDB" id="A0A2S8B2X1"/>
<dbReference type="Gene3D" id="3.40.50.1820">
    <property type="entry name" value="alpha/beta hydrolase"/>
    <property type="match status" value="1"/>
</dbReference>
<comment type="caution">
    <text evidence="1">The sequence shown here is derived from an EMBL/GenBank/DDBJ whole genome shotgun (WGS) entry which is preliminary data.</text>
</comment>
<evidence type="ECO:0000313" key="1">
    <source>
        <dbReference type="EMBL" id="PQM26690.1"/>
    </source>
</evidence>
<gene>
    <name evidence="1" type="ORF">CVO77_16940</name>
</gene>
<dbReference type="InterPro" id="IPR029058">
    <property type="entry name" value="AB_hydrolase_fold"/>
</dbReference>
<organism evidence="1 2">
    <name type="scientific">Sphingopyxis lindanitolerans</name>
    <dbReference type="NCBI Taxonomy" id="2054227"/>
    <lineage>
        <taxon>Bacteria</taxon>
        <taxon>Pseudomonadati</taxon>
        <taxon>Pseudomonadota</taxon>
        <taxon>Alphaproteobacteria</taxon>
        <taxon>Sphingomonadales</taxon>
        <taxon>Sphingomonadaceae</taxon>
        <taxon>Sphingopyxis</taxon>
    </lineage>
</organism>
<reference evidence="2" key="1">
    <citation type="submission" date="2017-11" db="EMBL/GenBank/DDBJ databases">
        <title>The complete genome sequence of Sphingopyxis pomeranensis sp. nov. strain WS5A3p.</title>
        <authorList>
            <person name="Kaminski M.A."/>
        </authorList>
    </citation>
    <scope>NUCLEOTIDE SEQUENCE [LARGE SCALE GENOMIC DNA]</scope>
    <source>
        <strain evidence="2">WS5A3p</strain>
    </source>
</reference>